<evidence type="ECO:0000313" key="11">
    <source>
        <dbReference type="EMBL" id="GEB51390.1"/>
    </source>
</evidence>
<keyword evidence="7" id="KW-0119">Carbohydrate metabolism</keyword>
<keyword evidence="3" id="KW-0147">Chitin-binding</keyword>
<keyword evidence="9" id="KW-0624">Polysaccharide degradation</keyword>
<reference evidence="11 12" key="1">
    <citation type="submission" date="2019-06" db="EMBL/GenBank/DDBJ databases">
        <title>Whole genome shotgun sequence of Streptomyces cacaoi subsp. cacaoi NBRC 12748.</title>
        <authorList>
            <person name="Hosoyama A."/>
            <person name="Uohara A."/>
            <person name="Ohji S."/>
            <person name="Ichikawa N."/>
        </authorList>
    </citation>
    <scope>NUCLEOTIDE SEQUENCE [LARGE SCALE GENOMIC DNA]</scope>
    <source>
        <strain evidence="11 12">NBRC 12748</strain>
    </source>
</reference>
<dbReference type="PANTHER" id="PTHR42976">
    <property type="entry name" value="BIFUNCTIONAL CHITINASE/LYSOZYME-RELATED"/>
    <property type="match status" value="1"/>
</dbReference>
<feature type="compositionally biased region" description="Basic and acidic residues" evidence="10">
    <location>
        <begin position="323"/>
        <end position="336"/>
    </location>
</feature>
<evidence type="ECO:0000256" key="9">
    <source>
        <dbReference type="ARBA" id="ARBA00023326"/>
    </source>
</evidence>
<dbReference type="GO" id="GO:0008843">
    <property type="term" value="F:endochitinase activity"/>
    <property type="evidence" value="ECO:0007669"/>
    <property type="project" value="UniProtKB-EC"/>
</dbReference>
<evidence type="ECO:0000256" key="2">
    <source>
        <dbReference type="ARBA" id="ARBA00012729"/>
    </source>
</evidence>
<evidence type="ECO:0000256" key="4">
    <source>
        <dbReference type="ARBA" id="ARBA00022729"/>
    </source>
</evidence>
<evidence type="ECO:0000256" key="8">
    <source>
        <dbReference type="ARBA" id="ARBA00023295"/>
    </source>
</evidence>
<feature type="region of interest" description="Disordered" evidence="10">
    <location>
        <begin position="320"/>
        <end position="342"/>
    </location>
</feature>
<sequence>MTNSPAGGARPGHRRRAGHGTKLITGAAAAALVAGGGFLLAGNASAGEEAAAGGGAGTAGAGTEFAPYVDTSLQPSYDLVEAAGRTGVKEYTLAFVTSADGACVPKWGGSQELTGNPVAAQIPKLREKGGDVRVSFGGANGSELGLACNSADDLAAAYGKVVDAFDLKKIDLDIEGAALPDTQANDRRAKAVAALQKSHKGLDVSYTLPVMPEGLTAPGTALLENAKKNGVQVSTVNLMAMDYGTSYDGDMGDYAIQAATAAHKQVGSALGLDDAKAWRALAITPMIGVNDVAVEVFEPSDAEQVRKFADKKGLGGLSMWSATRDRPCPDGPKNEADPTCSSIEQDADAFATAFAG</sequence>
<dbReference type="GO" id="GO:0008061">
    <property type="term" value="F:chitin binding"/>
    <property type="evidence" value="ECO:0007669"/>
    <property type="project" value="UniProtKB-KW"/>
</dbReference>
<evidence type="ECO:0000256" key="6">
    <source>
        <dbReference type="ARBA" id="ARBA00023024"/>
    </source>
</evidence>
<dbReference type="EC" id="3.2.1.14" evidence="2"/>
<dbReference type="PANTHER" id="PTHR42976:SF1">
    <property type="entry name" value="GH18 DOMAIN-CONTAINING PROTEIN-RELATED"/>
    <property type="match status" value="1"/>
</dbReference>
<keyword evidence="8" id="KW-0326">Glycosidase</keyword>
<dbReference type="GO" id="GO:0006032">
    <property type="term" value="P:chitin catabolic process"/>
    <property type="evidence" value="ECO:0007669"/>
    <property type="project" value="UniProtKB-KW"/>
</dbReference>
<dbReference type="SUPFAM" id="SSF51445">
    <property type="entry name" value="(Trans)glycosidases"/>
    <property type="match status" value="1"/>
</dbReference>
<proteinExistence type="predicted"/>
<comment type="caution">
    <text evidence="11">The sequence shown here is derived from an EMBL/GenBank/DDBJ whole genome shotgun (WGS) entry which is preliminary data.</text>
</comment>
<gene>
    <name evidence="11" type="ORF">SCA03_39410</name>
</gene>
<dbReference type="CDD" id="cd06543">
    <property type="entry name" value="GH18_PF-ChiA-like"/>
    <property type="match status" value="1"/>
</dbReference>
<name>A0A4Y3R638_STRCI</name>
<keyword evidence="5" id="KW-0378">Hydrolase</keyword>
<evidence type="ECO:0000256" key="5">
    <source>
        <dbReference type="ARBA" id="ARBA00022801"/>
    </source>
</evidence>
<dbReference type="AlphaFoldDB" id="A0A4Y3R638"/>
<keyword evidence="12" id="KW-1185">Reference proteome</keyword>
<dbReference type="GO" id="GO:0000272">
    <property type="term" value="P:polysaccharide catabolic process"/>
    <property type="evidence" value="ECO:0007669"/>
    <property type="project" value="UniProtKB-KW"/>
</dbReference>
<dbReference type="Gene3D" id="3.20.20.80">
    <property type="entry name" value="Glycosidases"/>
    <property type="match status" value="1"/>
</dbReference>
<accession>A0A4Y3R638</accession>
<dbReference type="InterPro" id="IPR017853">
    <property type="entry name" value="GH"/>
</dbReference>
<evidence type="ECO:0000256" key="10">
    <source>
        <dbReference type="SAM" id="MobiDB-lite"/>
    </source>
</evidence>
<evidence type="ECO:0000256" key="3">
    <source>
        <dbReference type="ARBA" id="ARBA00022669"/>
    </source>
</evidence>
<dbReference type="EMBL" id="BJMM01000020">
    <property type="protein sequence ID" value="GEB51390.1"/>
    <property type="molecule type" value="Genomic_DNA"/>
</dbReference>
<evidence type="ECO:0000256" key="1">
    <source>
        <dbReference type="ARBA" id="ARBA00000822"/>
    </source>
</evidence>
<evidence type="ECO:0000313" key="12">
    <source>
        <dbReference type="Proteomes" id="UP000319210"/>
    </source>
</evidence>
<evidence type="ECO:0000256" key="7">
    <source>
        <dbReference type="ARBA" id="ARBA00023277"/>
    </source>
</evidence>
<comment type="catalytic activity">
    <reaction evidence="1">
        <text>Random endo-hydrolysis of N-acetyl-beta-D-glucosaminide (1-&gt;4)-beta-linkages in chitin and chitodextrins.</text>
        <dbReference type="EC" id="3.2.1.14"/>
    </reaction>
</comment>
<dbReference type="Proteomes" id="UP000319210">
    <property type="component" value="Unassembled WGS sequence"/>
</dbReference>
<organism evidence="11 12">
    <name type="scientific">Streptomyces cacaoi</name>
    <dbReference type="NCBI Taxonomy" id="1898"/>
    <lineage>
        <taxon>Bacteria</taxon>
        <taxon>Bacillati</taxon>
        <taxon>Actinomycetota</taxon>
        <taxon>Actinomycetes</taxon>
        <taxon>Kitasatosporales</taxon>
        <taxon>Streptomycetaceae</taxon>
        <taxon>Streptomyces</taxon>
    </lineage>
</organism>
<protein>
    <recommendedName>
        <fullName evidence="2">chitinase</fullName>
        <ecNumber evidence="2">3.2.1.14</ecNumber>
    </recommendedName>
</protein>
<dbReference type="InterPro" id="IPR052750">
    <property type="entry name" value="GH18_Chitinase"/>
</dbReference>
<keyword evidence="4" id="KW-0732">Signal</keyword>
<keyword evidence="6" id="KW-0146">Chitin degradation</keyword>
<dbReference type="FunFam" id="3.20.20.80:FF:000118">
    <property type="entry name" value="Probable bifunctional chitinase/lysozyme"/>
    <property type="match status" value="1"/>
</dbReference>